<dbReference type="HOGENOM" id="CLU_3064837_0_0_10"/>
<keyword evidence="1" id="KW-0472">Membrane</keyword>
<gene>
    <name evidence="2" type="ORF">HMPREF9144_2602</name>
</gene>
<evidence type="ECO:0000313" key="2">
    <source>
        <dbReference type="EMBL" id="EGQ12838.1"/>
    </source>
</evidence>
<comment type="caution">
    <text evidence="2">The sequence shown here is derived from an EMBL/GenBank/DDBJ whole genome shotgun (WGS) entry which is preliminary data.</text>
</comment>
<keyword evidence="1" id="KW-1133">Transmembrane helix</keyword>
<sequence>MVYLLYATLHSYSIFRSILKFLLLFLLSSVTLSVFYRILQLLYPITSYYNYVF</sequence>
<dbReference type="EMBL" id="AFPY01000126">
    <property type="protein sequence ID" value="EGQ12838.1"/>
    <property type="molecule type" value="Genomic_DNA"/>
</dbReference>
<feature type="transmembrane region" description="Helical" evidence="1">
    <location>
        <begin position="21"/>
        <end position="43"/>
    </location>
</feature>
<organism evidence="2 3">
    <name type="scientific">Prevotella pallens ATCC 700821</name>
    <dbReference type="NCBI Taxonomy" id="997353"/>
    <lineage>
        <taxon>Bacteria</taxon>
        <taxon>Pseudomonadati</taxon>
        <taxon>Bacteroidota</taxon>
        <taxon>Bacteroidia</taxon>
        <taxon>Bacteroidales</taxon>
        <taxon>Prevotellaceae</taxon>
        <taxon>Prevotella</taxon>
    </lineage>
</organism>
<protein>
    <submittedName>
        <fullName evidence="2">Uncharacterized protein</fullName>
    </submittedName>
</protein>
<keyword evidence="1" id="KW-0812">Transmembrane</keyword>
<evidence type="ECO:0000313" key="3">
    <source>
        <dbReference type="Proteomes" id="UP000004123"/>
    </source>
</evidence>
<name>F9DLR0_9BACT</name>
<evidence type="ECO:0000256" key="1">
    <source>
        <dbReference type="SAM" id="Phobius"/>
    </source>
</evidence>
<accession>F9DLR0</accession>
<dbReference type="AlphaFoldDB" id="F9DLR0"/>
<proteinExistence type="predicted"/>
<dbReference type="Proteomes" id="UP000004123">
    <property type="component" value="Unassembled WGS sequence"/>
</dbReference>
<reference evidence="2 3" key="1">
    <citation type="submission" date="2011-04" db="EMBL/GenBank/DDBJ databases">
        <authorList>
            <person name="Muzny D."/>
            <person name="Qin X."/>
            <person name="Deng J."/>
            <person name="Jiang H."/>
            <person name="Liu Y."/>
            <person name="Qu J."/>
            <person name="Song X.-Z."/>
            <person name="Zhang L."/>
            <person name="Thornton R."/>
            <person name="Coyle M."/>
            <person name="Francisco L."/>
            <person name="Jackson L."/>
            <person name="Javaid M."/>
            <person name="Korchina V."/>
            <person name="Kovar C."/>
            <person name="Mata R."/>
            <person name="Mathew T."/>
            <person name="Ngo R."/>
            <person name="Nguyen L."/>
            <person name="Nguyen N."/>
            <person name="Okwuonu G."/>
            <person name="Ongeri F."/>
            <person name="Pham C."/>
            <person name="Simmons D."/>
            <person name="Wilczek-Boney K."/>
            <person name="Hale W."/>
            <person name="Jakkamsetti A."/>
            <person name="Pham P."/>
            <person name="Ruth R."/>
            <person name="San Lucas F."/>
            <person name="Warren J."/>
            <person name="Zhang J."/>
            <person name="Zhao Z."/>
            <person name="Zhou C."/>
            <person name="Zhu D."/>
            <person name="Lee S."/>
            <person name="Bess C."/>
            <person name="Blankenburg K."/>
            <person name="Forbes L."/>
            <person name="Fu Q."/>
            <person name="Gubbala S."/>
            <person name="Hirani K."/>
            <person name="Jayaseelan J.C."/>
            <person name="Lara F."/>
            <person name="Munidasa M."/>
            <person name="Palculict T."/>
            <person name="Patil S."/>
            <person name="Pu L.-L."/>
            <person name="Saada N."/>
            <person name="Tang L."/>
            <person name="Weissenberger G."/>
            <person name="Zhu Y."/>
            <person name="Hemphill L."/>
            <person name="Shang Y."/>
            <person name="Youmans B."/>
            <person name="Ayvaz T."/>
            <person name="Ross M."/>
            <person name="Santibanez J."/>
            <person name="Aqrawi P."/>
            <person name="Gross S."/>
            <person name="Joshi V."/>
            <person name="Fowler G."/>
            <person name="Nazareth L."/>
            <person name="Reid J."/>
            <person name="Worley K."/>
            <person name="Petrosino J."/>
            <person name="Highlander S."/>
            <person name="Gibbs R."/>
        </authorList>
    </citation>
    <scope>NUCLEOTIDE SEQUENCE [LARGE SCALE GENOMIC DNA]</scope>
    <source>
        <strain evidence="2 3">ATCC 700821</strain>
    </source>
</reference>